<evidence type="ECO:0000256" key="1">
    <source>
        <dbReference type="SAM" id="Phobius"/>
    </source>
</evidence>
<dbReference type="RefSeq" id="WP_078488204.1">
    <property type="nucleotide sequence ID" value="NZ_MPRJ01000102.1"/>
</dbReference>
<comment type="caution">
    <text evidence="2">The sequence shown here is derived from an EMBL/GenBank/DDBJ whole genome shotgun (WGS) entry which is preliminary data.</text>
</comment>
<feature type="transmembrane region" description="Helical" evidence="1">
    <location>
        <begin position="77"/>
        <end position="95"/>
    </location>
</feature>
<feature type="transmembrane region" description="Helical" evidence="1">
    <location>
        <begin position="162"/>
        <end position="185"/>
    </location>
</feature>
<dbReference type="EMBL" id="MPRJ01000102">
    <property type="protein sequence ID" value="OOZ34768.1"/>
    <property type="molecule type" value="Genomic_DNA"/>
</dbReference>
<accession>A0A1T2KPF6</accession>
<keyword evidence="1" id="KW-0812">Transmembrane</keyword>
<evidence type="ECO:0008006" key="4">
    <source>
        <dbReference type="Google" id="ProtNLM"/>
    </source>
</evidence>
<protein>
    <recommendedName>
        <fullName evidence="4">DUF2232 domain-containing protein</fullName>
    </recommendedName>
</protein>
<dbReference type="Proteomes" id="UP000190896">
    <property type="component" value="Unassembled WGS sequence"/>
</dbReference>
<proteinExistence type="predicted"/>
<organism evidence="2 3">
    <name type="scientific">Solemya velesiana gill symbiont</name>
    <dbReference type="NCBI Taxonomy" id="1918948"/>
    <lineage>
        <taxon>Bacteria</taxon>
        <taxon>Pseudomonadati</taxon>
        <taxon>Pseudomonadota</taxon>
        <taxon>Gammaproteobacteria</taxon>
        <taxon>sulfur-oxidizing symbionts</taxon>
    </lineage>
</organism>
<feature type="transmembrane region" description="Helical" evidence="1">
    <location>
        <begin position="101"/>
        <end position="121"/>
    </location>
</feature>
<keyword evidence="1" id="KW-1133">Transmembrane helix</keyword>
<dbReference type="InterPro" id="IPR018710">
    <property type="entry name" value="DUF2232"/>
</dbReference>
<feature type="transmembrane region" description="Helical" evidence="1">
    <location>
        <begin position="264"/>
        <end position="290"/>
    </location>
</feature>
<feature type="transmembrane region" description="Helical" evidence="1">
    <location>
        <begin position="205"/>
        <end position="225"/>
    </location>
</feature>
<keyword evidence="3" id="KW-1185">Reference proteome</keyword>
<feature type="transmembrane region" description="Helical" evidence="1">
    <location>
        <begin position="51"/>
        <end position="70"/>
    </location>
</feature>
<dbReference type="Pfam" id="PF09991">
    <property type="entry name" value="DUF2232"/>
    <property type="match status" value="1"/>
</dbReference>
<evidence type="ECO:0000313" key="3">
    <source>
        <dbReference type="Proteomes" id="UP000190896"/>
    </source>
</evidence>
<reference evidence="2 3" key="1">
    <citation type="submission" date="2016-11" db="EMBL/GenBank/DDBJ databases">
        <title>Mixed transmission modes and dynamic genome evolution in an obligate animal-bacterial symbiosis.</title>
        <authorList>
            <person name="Russell S.L."/>
            <person name="Corbett-Detig R.B."/>
            <person name="Cavanaugh C.M."/>
        </authorList>
    </citation>
    <scope>NUCLEOTIDE SEQUENCE [LARGE SCALE GENOMIC DNA]</scope>
    <source>
        <strain evidence="2">Se-Cadez</strain>
    </source>
</reference>
<evidence type="ECO:0000313" key="2">
    <source>
        <dbReference type="EMBL" id="OOZ34768.1"/>
    </source>
</evidence>
<feature type="transmembrane region" description="Helical" evidence="1">
    <location>
        <begin position="232"/>
        <end position="252"/>
    </location>
</feature>
<name>A0A1T2KPF6_9GAMM</name>
<gene>
    <name evidence="2" type="ORF">BOW51_11810</name>
</gene>
<keyword evidence="1" id="KW-0472">Membrane</keyword>
<dbReference type="OrthoDB" id="5659946at2"/>
<dbReference type="AlphaFoldDB" id="A0A1T2KPF6"/>
<sequence>MRALASLVMRGRFEAVMLATVLAMLSLLLPPSSILSSAAVALVTLRNGPGYGFTVVIISGLTCAGLAYVTWGAATPVIGFSLLMWLSIWFAATLLRYSRSLAITMQGVLFLGLLVIVAQYLQGQDPVAQWRSLLEPFTQSLVEAQMVEESRRQELAEVMARWVPGAVAAGFILQVMASLFMARWWQAMLYNPGGFKAEFHQLRMPRILAIITLLVLLFQTGVADLGAFADYVAMLLLAAWFLQGLSLAHGVLGKLGANSGWLVGIYFLLVFAMPHAVTALAAAGFADAWFDFRVRLQDKNGPGETS</sequence>